<evidence type="ECO:0000313" key="24">
    <source>
        <dbReference type="EMBL" id="HAB3563995.1"/>
    </source>
</evidence>
<reference evidence="18" key="2">
    <citation type="submission" date="2018-07" db="EMBL/GenBank/DDBJ databases">
        <authorList>
            <consortium name="PulseNet: The National Subtyping Network for Foodborne Disease Surveillance"/>
            <person name="Tarr C.L."/>
            <person name="Trees E."/>
            <person name="Katz L.S."/>
            <person name="Carleton-Romer H.A."/>
            <person name="Stroika S."/>
            <person name="Kucerova Z."/>
            <person name="Roache K.F."/>
            <person name="Sabol A.L."/>
            <person name="Besser J."/>
            <person name="Gerner-Smidt P."/>
        </authorList>
    </citation>
    <scope>NUCLEOTIDE SEQUENCE</scope>
    <source>
        <strain evidence="13">2015K-0422</strain>
        <strain evidence="14">PNUSAS003837</strain>
        <strain evidence="15">PNUSAS007853</strain>
        <strain evidence="16">PNUSAS007856</strain>
        <strain evidence="18">PNUSAS013571</strain>
    </source>
</reference>
<dbReference type="EMBL" id="CP043214">
    <property type="protein sequence ID" value="QEI81757.1"/>
    <property type="molecule type" value="Genomic_DNA"/>
</dbReference>
<dbReference type="EMBL" id="DAAALC010000001">
    <property type="protein sequence ID" value="HAA0968890.1"/>
    <property type="molecule type" value="Genomic_DNA"/>
</dbReference>
<dbReference type="EMBL" id="DAARKP010000098">
    <property type="protein sequence ID" value="HAE2815270.1"/>
    <property type="molecule type" value="Genomic_DNA"/>
</dbReference>
<dbReference type="EMBL" id="DAASHS010000008">
    <property type="protein sequence ID" value="HAE5566743.1"/>
    <property type="molecule type" value="Genomic_DNA"/>
</dbReference>
<dbReference type="EMBL" id="DAASKZ010000003">
    <property type="protein sequence ID" value="HAE5954335.1"/>
    <property type="molecule type" value="Genomic_DNA"/>
</dbReference>
<reference evidence="25" key="3">
    <citation type="submission" date="2018-07" db="EMBL/GenBank/DDBJ databases">
        <authorList>
            <consortium name="NCBI Pathogen Detection Project"/>
        </authorList>
    </citation>
    <scope>NUCLEOTIDE SEQUENCE</scope>
    <source>
        <strain evidence="40">10-2272</strain>
        <strain evidence="51">10-7623</strain>
        <strain evidence="49">11-7467</strain>
        <strain evidence="52">12-0469</strain>
        <strain evidence="53">12-2694</strain>
        <strain evidence="33">12-5751</strain>
        <strain evidence="41">13-3316</strain>
        <strain evidence="21">18-5453</strain>
        <strain evidence="22">18-5930</strain>
        <strain evidence="23">18-7592</strain>
        <strain evidence="28">ID103472</strain>
        <strain evidence="35">ID103978</strain>
        <strain evidence="30">ID108759</strain>
        <strain evidence="50">ID110331</strain>
        <strain evidence="29">ID110403</strain>
        <strain evidence="39">ID114520</strain>
        <strain evidence="47">ID114593</strain>
        <strain evidence="27">ID126777</strain>
        <strain evidence="48">IVB 7135/1990</strain>
        <strain evidence="34">N13-01291</strain>
        <strain evidence="31">N13-01305</strain>
        <strain evidence="37">N13-01318</strain>
        <strain evidence="54">N13-02945</strain>
        <strain evidence="19">NVSL 4960</strain>
        <strain evidence="43">NVSL 5876</strain>
        <strain evidence="26">NVSL 7039</strain>
        <strain evidence="38">S17-15095</strain>
        <strain evidence="42">S17-15176</strain>
        <strain evidence="20">S17-15200</strain>
        <strain evidence="32">S17-15369</strain>
        <strain evidence="36">S17-15503</strain>
        <strain evidence="45">S17-15527</strain>
        <strain evidence="44">S17-15554</strain>
        <strain evidence="46">S18-15009</strain>
        <strain evidence="25">S18-15033</strain>
        <strain evidence="24">Salmonella enterica</strain>
    </source>
</reference>
<evidence type="ECO:0000313" key="14">
    <source>
        <dbReference type="EMBL" id="EDC7080220.1"/>
    </source>
</evidence>
<dbReference type="EMBL" id="AALLUS010000002">
    <property type="protein sequence ID" value="EDA9621344.1"/>
    <property type="molecule type" value="Genomic_DNA"/>
</dbReference>
<evidence type="ECO:0000313" key="1">
    <source>
        <dbReference type="EMBL" id="EBH3258569.1"/>
    </source>
</evidence>
<evidence type="ECO:0000313" key="50">
    <source>
        <dbReference type="EMBL" id="HAF1191250.1"/>
    </source>
</evidence>
<dbReference type="EMBL" id="DAAGLP010000007">
    <property type="protein sequence ID" value="HAB3563995.1"/>
    <property type="molecule type" value="Genomic_DNA"/>
</dbReference>
<dbReference type="EMBL" id="AAMATZ010000002">
    <property type="protein sequence ID" value="EDF4380325.1"/>
    <property type="molecule type" value="Genomic_DNA"/>
</dbReference>
<dbReference type="EMBL" id="AAKLCA010000001">
    <property type="protein sequence ID" value="ECS9053369.1"/>
    <property type="molecule type" value="Genomic_DNA"/>
</dbReference>
<evidence type="ECO:0000313" key="2">
    <source>
        <dbReference type="EMBL" id="EBM0992022.1"/>
    </source>
</evidence>
<dbReference type="EMBL" id="AAGBEP010000001">
    <property type="protein sequence ID" value="EBM0992022.1"/>
    <property type="molecule type" value="Genomic_DNA"/>
</dbReference>
<evidence type="ECO:0000313" key="52">
    <source>
        <dbReference type="EMBL" id="HAF1278453.1"/>
    </source>
</evidence>
<evidence type="ECO:0000313" key="44">
    <source>
        <dbReference type="EMBL" id="HAE9727099.1"/>
    </source>
</evidence>
<dbReference type="EMBL" id="DAAREG010000003">
    <property type="protein sequence ID" value="HAE2069310.1"/>
    <property type="molecule type" value="Genomic_DNA"/>
</dbReference>
<dbReference type="EMBL" id="DAARPP010000001">
    <property type="protein sequence ID" value="HAE3413496.1"/>
    <property type="molecule type" value="Genomic_DNA"/>
</dbReference>
<dbReference type="EMBL" id="DAASFA010000003">
    <property type="protein sequence ID" value="HAE5247164.1"/>
    <property type="molecule type" value="Genomic_DNA"/>
</dbReference>
<dbReference type="EMBL" id="AAHHIP010000001">
    <property type="protein sequence ID" value="EBW5867543.1"/>
    <property type="molecule type" value="Genomic_DNA"/>
</dbReference>
<dbReference type="EMBL" id="DAATRB010000001">
    <property type="protein sequence ID" value="HAE9750404.1"/>
    <property type="molecule type" value="Genomic_DNA"/>
</dbReference>
<evidence type="ECO:0000313" key="37">
    <source>
        <dbReference type="EMBL" id="HAE5247164.1"/>
    </source>
</evidence>
<dbReference type="EMBL" id="DAATVQ010000005">
    <property type="protein sequence ID" value="HAF0308598.1"/>
    <property type="molecule type" value="Genomic_DNA"/>
</dbReference>
<dbReference type="EMBL" id="AAKPWI010000001">
    <property type="protein sequence ID" value="ECU4149115.1"/>
    <property type="molecule type" value="Genomic_DNA"/>
</dbReference>
<reference evidence="11" key="5">
    <citation type="submission" date="2018-09" db="EMBL/GenBank/DDBJ databases">
        <authorList>
            <consortium name="GenomeTrakr network: Whole genome sequencing for foodborne pathogen traceback"/>
        </authorList>
    </citation>
    <scope>NUCLEOTIDE SEQUENCE</scope>
    <source>
        <strain evidence="17">11B09801A-1</strain>
        <strain evidence="5">CVM-N26926</strain>
        <strain evidence="9">FSIS11808379</strain>
        <strain evidence="12">FSIS11813702</strain>
        <strain evidence="4">FSIS21822877</strain>
        <strain evidence="11">FSIS31800960</strain>
        <strain evidence="3">NY-20054</strain>
        <strain evidence="8">NY-N24</strain>
        <strain evidence="2">WAPHL_SAL-A00848</strain>
    </source>
</reference>
<evidence type="ECO:0000313" key="32">
    <source>
        <dbReference type="EMBL" id="HAE3413496.1"/>
    </source>
</evidence>
<evidence type="ECO:0000313" key="42">
    <source>
        <dbReference type="EMBL" id="HAE6354109.1"/>
    </source>
</evidence>
<evidence type="ECO:0000313" key="47">
    <source>
        <dbReference type="EMBL" id="HAE9851593.1"/>
    </source>
</evidence>
<evidence type="ECO:0000313" key="38">
    <source>
        <dbReference type="EMBL" id="HAE5529245.1"/>
    </source>
</evidence>
<evidence type="ECO:0000313" key="10">
    <source>
        <dbReference type="EMBL" id="ECT5679837.1"/>
    </source>
</evidence>
<evidence type="ECO:0000313" key="4">
    <source>
        <dbReference type="EMBL" id="EBO8442495.1"/>
    </source>
</evidence>
<dbReference type="EMBL" id="AAHQKH010000032">
    <property type="protein sequence ID" value="EBZ2124500.1"/>
    <property type="molecule type" value="Genomic_DNA"/>
</dbReference>
<dbReference type="EMBL" id="AAMFZD010000003">
    <property type="protein sequence ID" value="EDG9827505.1"/>
    <property type="molecule type" value="Genomic_DNA"/>
</dbReference>
<dbReference type="EMBL" id="AAKPVV010000001">
    <property type="protein sequence ID" value="ECU4037364.1"/>
    <property type="molecule type" value="Genomic_DNA"/>
</dbReference>
<evidence type="ECO:0000313" key="3">
    <source>
        <dbReference type="EMBL" id="EBO3029544.1"/>
    </source>
</evidence>
<evidence type="ECO:0000313" key="13">
    <source>
        <dbReference type="EMBL" id="EDA9621344.1"/>
    </source>
</evidence>
<dbReference type="EMBL" id="AAGJVJ010000001">
    <property type="protein sequence ID" value="EBO8442495.1"/>
    <property type="molecule type" value="Genomic_DNA"/>
</dbReference>
<dbReference type="EMBL" id="DAAAKJ010000001">
    <property type="protein sequence ID" value="HAA0876888.1"/>
    <property type="molecule type" value="Genomic_DNA"/>
</dbReference>
<evidence type="ECO:0000313" key="53">
    <source>
        <dbReference type="EMBL" id="HAF1298471.1"/>
    </source>
</evidence>
<evidence type="ECO:0000313" key="49">
    <source>
        <dbReference type="EMBL" id="HAF0870379.1"/>
    </source>
</evidence>
<evidence type="ECO:0000313" key="21">
    <source>
        <dbReference type="EMBL" id="HAA0916480.1"/>
    </source>
</evidence>
<evidence type="ECO:0000313" key="35">
    <source>
        <dbReference type="EMBL" id="HAE5149188.1"/>
    </source>
</evidence>
<evidence type="ECO:0000313" key="33">
    <source>
        <dbReference type="EMBL" id="HAE3668688.1"/>
    </source>
</evidence>
<evidence type="ECO:0000313" key="26">
    <source>
        <dbReference type="EMBL" id="HAE2069310.1"/>
    </source>
</evidence>
<dbReference type="EMBL" id="DAASHJ010000003">
    <property type="protein sequence ID" value="HAE5529245.1"/>
    <property type="molecule type" value="Genomic_DNA"/>
</dbReference>
<dbReference type="EMBL" id="AAFLTG010000002">
    <property type="protein sequence ID" value="EBH3258569.1"/>
    <property type="molecule type" value="Genomic_DNA"/>
</dbReference>
<proteinExistence type="predicted"/>
<evidence type="ECO:0000313" key="48">
    <source>
        <dbReference type="EMBL" id="HAF0308598.1"/>
    </source>
</evidence>
<evidence type="ECO:0000313" key="25">
    <source>
        <dbReference type="EMBL" id="HAB6770068.1"/>
    </source>
</evidence>
<evidence type="ECO:0000313" key="7">
    <source>
        <dbReference type="EMBL" id="ECG6459352.1"/>
    </source>
</evidence>
<accession>A0A3T6VE63</accession>
<dbReference type="EMBL" id="DAARRT010000008">
    <property type="protein sequence ID" value="HAE3668688.1"/>
    <property type="molecule type" value="Genomic_DNA"/>
</dbReference>
<dbReference type="EMBL" id="DAASMI010000002">
    <property type="protein sequence ID" value="HAE6111536.1"/>
    <property type="molecule type" value="Genomic_DNA"/>
</dbReference>
<evidence type="ECO:0000313" key="55">
    <source>
        <dbReference type="EMBL" id="QEI81757.1"/>
    </source>
</evidence>
<evidence type="ECO:0000313" key="6">
    <source>
        <dbReference type="EMBL" id="EBZ2124500.1"/>
    </source>
</evidence>
<evidence type="ECO:0000313" key="15">
    <source>
        <dbReference type="EMBL" id="EDF4380325.1"/>
    </source>
</evidence>
<evidence type="ECO:0000313" key="5">
    <source>
        <dbReference type="EMBL" id="EBW5867543.1"/>
    </source>
</evidence>
<dbReference type="EMBL" id="AAIPBO010000002">
    <property type="protein sequence ID" value="ECG6459352.1"/>
    <property type="molecule type" value="Genomic_DNA"/>
</dbReference>
<dbReference type="EMBL" id="DAAUAL010000003">
    <property type="protein sequence ID" value="HAF0870379.1"/>
    <property type="molecule type" value="Genomic_DNA"/>
</dbReference>
<dbReference type="EMBL" id="DAAAKX010000002">
    <property type="protein sequence ID" value="HAA0931169.1"/>
    <property type="molecule type" value="Genomic_DNA"/>
</dbReference>
<reference evidence="10" key="4">
    <citation type="submission" date="2018-07" db="EMBL/GenBank/DDBJ databases">
        <authorList>
            <consortium name="NARMS: The National Antimicrobial Resistance Monitoring System"/>
        </authorList>
    </citation>
    <scope>NUCLEOTIDE SEQUENCE</scope>
    <source>
        <strain evidence="10">CVM N56255</strain>
    </source>
</reference>
<dbReference type="EMBL" id="DAASOI010000002">
    <property type="protein sequence ID" value="HAE6354109.1"/>
    <property type="molecule type" value="Genomic_DNA"/>
</dbReference>
<evidence type="ECO:0000313" key="22">
    <source>
        <dbReference type="EMBL" id="HAA0931169.1"/>
    </source>
</evidence>
<dbReference type="EMBL" id="DAAUCM010000002">
    <property type="protein sequence ID" value="HAF1191250.1"/>
    <property type="molecule type" value="Genomic_DNA"/>
</dbReference>
<evidence type="ECO:0000313" key="31">
    <source>
        <dbReference type="EMBL" id="HAE3367456.1"/>
    </source>
</evidence>
<dbReference type="EMBL" id="DAARKM010000005">
    <property type="protein sequence ID" value="HAE2798125.1"/>
    <property type="molecule type" value="Genomic_DNA"/>
</dbReference>
<evidence type="ECO:0000313" key="20">
    <source>
        <dbReference type="EMBL" id="HAA0876888.1"/>
    </source>
</evidence>
<evidence type="ECO:0000313" key="23">
    <source>
        <dbReference type="EMBL" id="HAA0968890.1"/>
    </source>
</evidence>
<evidence type="ECO:0000313" key="12">
    <source>
        <dbReference type="EMBL" id="ECU4149115.1"/>
    </source>
</evidence>
<dbReference type="EMBL" id="AALRVC010000001">
    <property type="protein sequence ID" value="EDC7080220.1"/>
    <property type="molecule type" value="Genomic_DNA"/>
</dbReference>
<dbReference type="EMBL" id="DAATQZ010000003">
    <property type="protein sequence ID" value="HAE9731396.1"/>
    <property type="molecule type" value="Genomic_DNA"/>
</dbReference>
<evidence type="ECO:0000313" key="34">
    <source>
        <dbReference type="EMBL" id="HAE4476106.1"/>
    </source>
</evidence>
<dbReference type="EMBL" id="AAJDWW010000002">
    <property type="protein sequence ID" value="ECK8750336.1"/>
    <property type="molecule type" value="Genomic_DNA"/>
</dbReference>
<dbReference type="EMBL" id="AAMBIE010000002">
    <property type="protein sequence ID" value="EDF5946660.1"/>
    <property type="molecule type" value="Genomic_DNA"/>
</dbReference>
<evidence type="ECO:0000313" key="36">
    <source>
        <dbReference type="EMBL" id="HAE5167882.1"/>
    </source>
</evidence>
<evidence type="ECO:0000313" key="17">
    <source>
        <dbReference type="EMBL" id="EDG5490850.1"/>
    </source>
</evidence>
<evidence type="ECO:0000313" key="39">
    <source>
        <dbReference type="EMBL" id="HAE5566743.1"/>
    </source>
</evidence>
<evidence type="ECO:0000313" key="19">
    <source>
        <dbReference type="EMBL" id="HAA0832475.1"/>
    </source>
</evidence>
<evidence type="ECO:0000313" key="40">
    <source>
        <dbReference type="EMBL" id="HAE5954335.1"/>
    </source>
</evidence>
<dbReference type="EMBL" id="DAAHNY010000001">
    <property type="protein sequence ID" value="HAB6770068.1"/>
    <property type="molecule type" value="Genomic_DNA"/>
</dbReference>
<dbReference type="EMBL" id="DAAUDV010000002">
    <property type="protein sequence ID" value="HAF1278453.1"/>
    <property type="molecule type" value="Genomic_DNA"/>
</dbReference>
<evidence type="ECO:0000313" key="9">
    <source>
        <dbReference type="EMBL" id="ECS9053369.1"/>
    </source>
</evidence>
<dbReference type="EMBL" id="DAARPG010000001">
    <property type="protein sequence ID" value="HAE3367456.1"/>
    <property type="molecule type" value="Genomic_DNA"/>
</dbReference>
<dbReference type="EMBL" id="DAAWBW010000003">
    <property type="protein sequence ID" value="HAF7234150.1"/>
    <property type="molecule type" value="Genomic_DNA"/>
</dbReference>
<evidence type="ECO:0000313" key="43">
    <source>
        <dbReference type="EMBL" id="HAE6925980.1"/>
    </source>
</evidence>
<dbReference type="EMBL" id="DAATRJ010000010">
    <property type="protein sequence ID" value="HAE9851593.1"/>
    <property type="molecule type" value="Genomic_DNA"/>
</dbReference>
<name>A0A3T6VE63_SALET</name>
<evidence type="ECO:0000313" key="11">
    <source>
        <dbReference type="EMBL" id="ECU4037364.1"/>
    </source>
</evidence>
<dbReference type="EMBL" id="DAARGU010000002">
    <property type="protein sequence ID" value="HAE2365436.1"/>
    <property type="molecule type" value="Genomic_DNA"/>
</dbReference>
<dbReference type="EMBL" id="DAARMQ010000004">
    <property type="protein sequence ID" value="HAE3058420.1"/>
    <property type="molecule type" value="Genomic_DNA"/>
</dbReference>
<dbReference type="EMBL" id="DAAAKS010000001">
    <property type="protein sequence ID" value="HAA0916480.1"/>
    <property type="molecule type" value="Genomic_DNA"/>
</dbReference>
<evidence type="ECO:0000313" key="56">
    <source>
        <dbReference type="Proteomes" id="UP000322218"/>
    </source>
</evidence>
<dbReference type="EMBL" id="DAASTG010000003">
    <property type="protein sequence ID" value="HAE6925980.1"/>
    <property type="molecule type" value="Genomic_DNA"/>
</dbReference>
<reference evidence="6" key="6">
    <citation type="submission" date="2018-10" db="EMBL/GenBank/DDBJ databases">
        <authorList>
            <person name="Ashton P.M."/>
            <person name="Dallman T."/>
            <person name="Nair S."/>
            <person name="De Pinna E."/>
            <person name="Peters T."/>
            <person name="Grant K."/>
        </authorList>
    </citation>
    <scope>NUCLEOTIDE SEQUENCE</scope>
    <source>
        <strain evidence="7">140247</strain>
        <strain evidence="6">534028</strain>
        <strain evidence="1">761578</strain>
    </source>
</reference>
<dbReference type="EMBL" id="DAAUDZ010000005">
    <property type="protein sequence ID" value="HAF1298471.1"/>
    <property type="molecule type" value="Genomic_DNA"/>
</dbReference>
<organism evidence="18">
    <name type="scientific">Salmonella enterica subsp. enterica serovar Heidelberg</name>
    <dbReference type="NCBI Taxonomy" id="611"/>
    <lineage>
        <taxon>Bacteria</taxon>
        <taxon>Pseudomonadati</taxon>
        <taxon>Pseudomonadota</taxon>
        <taxon>Gammaproteobacteria</taxon>
        <taxon>Enterobacterales</taxon>
        <taxon>Enterobacteriaceae</taxon>
        <taxon>Salmonella</taxon>
    </lineage>
</organism>
<evidence type="ECO:0000313" key="28">
    <source>
        <dbReference type="EMBL" id="HAE2798125.1"/>
    </source>
</evidence>
<reference evidence="19" key="1">
    <citation type="journal article" date="2018" name="Genome Biol.">
        <title>SKESA: strategic k-mer extension for scrupulous assemblies.</title>
        <authorList>
            <person name="Souvorov A."/>
            <person name="Agarwala R."/>
            <person name="Lipman D.J."/>
        </authorList>
    </citation>
    <scope>NUCLEOTIDE SEQUENCE</scope>
    <source>
        <strain evidence="40">10-2272</strain>
        <strain evidence="51">10-7623</strain>
        <strain evidence="49">11-7467</strain>
        <strain evidence="52">12-0469</strain>
        <strain evidence="53">12-2694</strain>
        <strain evidence="33">12-5751</strain>
        <strain evidence="41">13-3316</strain>
        <strain evidence="21">18-5453</strain>
        <strain evidence="22">18-5930</strain>
        <strain evidence="23">18-7592</strain>
        <strain evidence="28">ID103472</strain>
        <strain evidence="35">ID103978</strain>
        <strain evidence="30">ID108759</strain>
        <strain evidence="50">ID110331</strain>
        <strain evidence="29">ID110403</strain>
        <strain evidence="39">ID114520</strain>
        <strain evidence="47">ID114593</strain>
        <strain evidence="27">ID126777</strain>
        <strain evidence="48">IVB 7135/1990</strain>
        <strain evidence="34">N13-01291</strain>
        <strain evidence="31">N13-01305</strain>
        <strain evidence="37">N13-01318</strain>
        <strain evidence="54">N13-02945</strain>
        <strain evidence="19">NVSL 4960</strain>
        <strain evidence="43">NVSL 5876</strain>
        <strain evidence="26">NVSL 7039</strain>
        <strain evidence="38">S17-15095</strain>
        <strain evidence="42">S17-15176</strain>
        <strain evidence="20">S17-15200</strain>
        <strain evidence="32">S17-15369</strain>
        <strain evidence="36">S17-15503</strain>
        <strain evidence="45">S17-15527</strain>
        <strain evidence="44">S17-15554</strain>
        <strain evidence="46">S18-15009</strain>
        <strain evidence="25">S18-15033</strain>
        <strain evidence="24">Salmonella enterica</strain>
    </source>
</reference>
<dbReference type="EMBL" id="DAAAKA010000002">
    <property type="protein sequence ID" value="HAA0832475.1"/>
    <property type="molecule type" value="Genomic_DNA"/>
</dbReference>
<reference evidence="55 56" key="7">
    <citation type="submission" date="2019-08" db="EMBL/GenBank/DDBJ databases">
        <title>Inflammatory infection and transmission of beta-lactam resistance in a mouse model of ampicillin-induced microbiota.</title>
        <authorList>
            <person name="Laskey A."/>
            <person name="Ottenbrite M."/>
            <person name="Devenish J."/>
            <person name="Kang M."/>
            <person name="Savic M."/>
            <person name="Nadin Davis S."/>
            <person name="Chmara J."/>
            <person name="Lin M."/>
            <person name="Robertson J."/>
            <person name="Bessonov K."/>
            <person name="Nash J."/>
            <person name="Scott A."/>
            <person name="Topp E."/>
            <person name="Gurnik S."/>
            <person name="Liu K."/>
            <person name="Guan J."/>
        </authorList>
    </citation>
    <scope>NUCLEOTIDE SEQUENCE [LARGE SCALE GENOMIC DNA]</scope>
    <source>
        <strain evidence="55 56">SL-312</strain>
    </source>
</reference>
<evidence type="ECO:0000313" key="8">
    <source>
        <dbReference type="EMBL" id="ECK8750336.1"/>
    </source>
</evidence>
<dbReference type="EMBL" id="DAAUDE010000002">
    <property type="protein sequence ID" value="HAF1219011.1"/>
    <property type="molecule type" value="Genomic_DNA"/>
</dbReference>
<evidence type="ECO:0000313" key="41">
    <source>
        <dbReference type="EMBL" id="HAE6111536.1"/>
    </source>
</evidence>
<dbReference type="Proteomes" id="UP000322218">
    <property type="component" value="Chromosome"/>
</dbReference>
<gene>
    <name evidence="10" type="ORF">A3X74_00745</name>
    <name evidence="13" type="ORF">ACT45_03290</name>
    <name evidence="2" type="ORF">AHN77_01085</name>
    <name evidence="8" type="ORF">ARF18_02965</name>
    <name evidence="5" type="ORF">AUB17_01755</name>
    <name evidence="15" type="ORF">B0E74_05175</name>
    <name evidence="16" type="ORF">B0E77_05175</name>
    <name evidence="17" type="ORF">B7D62_08730</name>
    <name evidence="14" type="ORF">BH270_01570</name>
    <name evidence="18" type="ORF">CA693_08005</name>
    <name evidence="11" type="ORF">D3E19_02010</name>
    <name evidence="12" type="ORF">D3M36_01265</name>
    <name evidence="6" type="ORF">D8R42_20865</name>
    <name evidence="9" type="ORF">DKO38_00900</name>
    <name evidence="7" type="ORF">E2M27_04655</name>
    <name evidence="4" type="ORF">EJD11_00790</name>
    <name evidence="1" type="ORF">FKG75_03900</name>
    <name evidence="55" type="ORF">FYA03_11835</name>
    <name evidence="27" type="ORF">G3278_000955</name>
    <name evidence="28" type="ORF">G3372_000805</name>
    <name evidence="29" type="ORF">G3374_004180</name>
    <name evidence="31" type="ORF">G3471_000316</name>
    <name evidence="30" type="ORF">G3539_000638</name>
    <name evidence="32" type="ORF">G3931_000177</name>
    <name evidence="33" type="ORF">G3985_001126</name>
    <name evidence="34" type="ORF">G4C79_000284</name>
    <name evidence="36" type="ORF">G4H31_000976</name>
    <name evidence="35" type="ORF">G4H36_000576</name>
    <name evidence="37" type="ORF">G4H45_001507</name>
    <name evidence="40" type="ORF">G4I55_001529</name>
    <name evidence="41" type="ORF">G4I82_000252</name>
    <name evidence="42" type="ORF">G4J62_000975</name>
    <name evidence="38" type="ORF">G4J64_001167</name>
    <name evidence="39" type="ORF">G4J75_001732</name>
    <name evidence="46" type="ORF">G4V80_000320</name>
    <name evidence="44" type="ORF">G4V81_001686</name>
    <name evidence="45" type="ORF">G4W95_000929</name>
    <name evidence="47" type="ORF">G4X03_001901</name>
    <name evidence="53" type="ORF">G9C71_002588</name>
    <name evidence="49" type="ORF">G9F66_000604</name>
    <name evidence="52" type="ORF">G9F77_000964</name>
    <name evidence="50" type="ORF">G9F79_000394</name>
    <name evidence="51" type="ORF">G9G30_000417</name>
    <name evidence="54" type="ORF">G9X03_001466</name>
    <name evidence="21" type="ORF">GDL42_01585</name>
    <name evidence="22" type="ORF">GDL87_01880</name>
    <name evidence="23" type="ORF">GDM05_01585</name>
    <name evidence="20" type="ORF">GDM08_01585</name>
    <name evidence="19" type="ORF">GDN63_04525</name>
    <name evidence="24" type="ORF">GJE36_12070</name>
    <name evidence="26" type="ORF">GNA62_001467</name>
    <name evidence="48" type="ORF">GNB50_002061</name>
    <name evidence="43" type="ORF">GNC06_001603</name>
    <name evidence="25" type="ORF">GYJ09_000320</name>
    <name evidence="3" type="ORF">IL95_01235</name>
</gene>
<dbReference type="EMBL" id="DAARYO010000001">
    <property type="protein sequence ID" value="HAE4476106.1"/>
    <property type="molecule type" value="Genomic_DNA"/>
</dbReference>
<dbReference type="EMBL" id="DAASEF010000004">
    <property type="protein sequence ID" value="HAE5149188.1"/>
    <property type="molecule type" value="Genomic_DNA"/>
</dbReference>
<sequence length="20" mass="2125">MGGTENIVSLDNCIPPYACQ</sequence>
<dbReference type="EMBL" id="AAKNEL010000001">
    <property type="protein sequence ID" value="ECT5679837.1"/>
    <property type="molecule type" value="Genomic_DNA"/>
</dbReference>
<evidence type="ECO:0000313" key="45">
    <source>
        <dbReference type="EMBL" id="HAE9731396.1"/>
    </source>
</evidence>
<evidence type="ECO:0000313" key="27">
    <source>
        <dbReference type="EMBL" id="HAE2365436.1"/>
    </source>
</evidence>
<dbReference type="EMBL" id="DAASEJ010000002">
    <property type="protein sequence ID" value="HAE5167882.1"/>
    <property type="molecule type" value="Genomic_DNA"/>
</dbReference>
<evidence type="ECO:0000313" key="29">
    <source>
        <dbReference type="EMBL" id="HAE2815270.1"/>
    </source>
</evidence>
<dbReference type="EMBL" id="DAATQX010000003">
    <property type="protein sequence ID" value="HAE9727099.1"/>
    <property type="molecule type" value="Genomic_DNA"/>
</dbReference>
<evidence type="ECO:0000313" key="51">
    <source>
        <dbReference type="EMBL" id="HAF1219011.1"/>
    </source>
</evidence>
<dbReference type="EMBL" id="AAGIBR010000001">
    <property type="protein sequence ID" value="EBO3029544.1"/>
    <property type="molecule type" value="Genomic_DNA"/>
</dbReference>
<evidence type="ECO:0000313" key="16">
    <source>
        <dbReference type="EMBL" id="EDF5946660.1"/>
    </source>
</evidence>
<evidence type="ECO:0000313" key="30">
    <source>
        <dbReference type="EMBL" id="HAE3058420.1"/>
    </source>
</evidence>
<dbReference type="EMBL" id="AAMENU010000010">
    <property type="protein sequence ID" value="EDG5490850.1"/>
    <property type="molecule type" value="Genomic_DNA"/>
</dbReference>
<dbReference type="AlphaFoldDB" id="A0A3T6VE63"/>
<protein>
    <submittedName>
        <fullName evidence="18">Uncharacterized protein</fullName>
    </submittedName>
</protein>
<evidence type="ECO:0000313" key="18">
    <source>
        <dbReference type="EMBL" id="EDG9827505.1"/>
    </source>
</evidence>
<evidence type="ECO:0000313" key="54">
    <source>
        <dbReference type="EMBL" id="HAF7234150.1"/>
    </source>
</evidence>
<evidence type="ECO:0000313" key="46">
    <source>
        <dbReference type="EMBL" id="HAE9750404.1"/>
    </source>
</evidence>